<protein>
    <submittedName>
        <fullName evidence="2">Sulfurtransferase</fullName>
    </submittedName>
</protein>
<name>A0ABT7L3J9_9BACI</name>
<keyword evidence="1" id="KW-0812">Transmembrane</keyword>
<accession>A0ABT7L3J9</accession>
<dbReference type="RefSeq" id="WP_285931480.1">
    <property type="nucleotide sequence ID" value="NZ_JASTZU010000027.1"/>
</dbReference>
<keyword evidence="1" id="KW-1133">Transmembrane helix</keyword>
<dbReference type="Proteomes" id="UP001235343">
    <property type="component" value="Unassembled WGS sequence"/>
</dbReference>
<evidence type="ECO:0000313" key="2">
    <source>
        <dbReference type="EMBL" id="MDL4840433.1"/>
    </source>
</evidence>
<organism evidence="2 3">
    <name type="scientific">Aquibacillus rhizosphaerae</name>
    <dbReference type="NCBI Taxonomy" id="3051431"/>
    <lineage>
        <taxon>Bacteria</taxon>
        <taxon>Bacillati</taxon>
        <taxon>Bacillota</taxon>
        <taxon>Bacilli</taxon>
        <taxon>Bacillales</taxon>
        <taxon>Bacillaceae</taxon>
        <taxon>Aquibacillus</taxon>
    </lineage>
</organism>
<evidence type="ECO:0000256" key="1">
    <source>
        <dbReference type="SAM" id="Phobius"/>
    </source>
</evidence>
<comment type="caution">
    <text evidence="2">The sequence shown here is derived from an EMBL/GenBank/DDBJ whole genome shotgun (WGS) entry which is preliminary data.</text>
</comment>
<sequence length="115" mass="13135">MVIGITAFFVSIILYLMYLRYVPIKGIPCIDVSSNQMDQISLKLDIRDYNSSAKQEVEGSIVMPVAYLKRYYKEIPSKELVVIASDRTEKNLGIRFLHNKGFKVIGYTLTSCKCE</sequence>
<proteinExistence type="predicted"/>
<keyword evidence="1" id="KW-0472">Membrane</keyword>
<gene>
    <name evidence="2" type="ORF">QQS35_08245</name>
</gene>
<evidence type="ECO:0000313" key="3">
    <source>
        <dbReference type="Proteomes" id="UP001235343"/>
    </source>
</evidence>
<reference evidence="2 3" key="1">
    <citation type="submission" date="2023-06" db="EMBL/GenBank/DDBJ databases">
        <title>Aquibacillus rhizosphaerae LR5S19.</title>
        <authorList>
            <person name="Sun J.-Q."/>
        </authorList>
    </citation>
    <scope>NUCLEOTIDE SEQUENCE [LARGE SCALE GENOMIC DNA]</scope>
    <source>
        <strain evidence="2 3">LR5S19</strain>
    </source>
</reference>
<keyword evidence="3" id="KW-1185">Reference proteome</keyword>
<dbReference type="EMBL" id="JASTZU010000027">
    <property type="protein sequence ID" value="MDL4840433.1"/>
    <property type="molecule type" value="Genomic_DNA"/>
</dbReference>
<feature type="transmembrane region" description="Helical" evidence="1">
    <location>
        <begin position="6"/>
        <end position="22"/>
    </location>
</feature>